<keyword evidence="3" id="KW-1185">Reference proteome</keyword>
<dbReference type="PROSITE" id="PS51450">
    <property type="entry name" value="LRR"/>
    <property type="match status" value="1"/>
</dbReference>
<gene>
    <name evidence="2" type="ORF">niasHT_031638</name>
</gene>
<proteinExistence type="predicted"/>
<dbReference type="InterPro" id="IPR001611">
    <property type="entry name" value="Leu-rich_rpt"/>
</dbReference>
<accession>A0ABD2J6V3</accession>
<feature type="compositionally biased region" description="Polar residues" evidence="1">
    <location>
        <begin position="1026"/>
        <end position="1038"/>
    </location>
</feature>
<protein>
    <submittedName>
        <fullName evidence="2">Uncharacterized protein</fullName>
    </submittedName>
</protein>
<dbReference type="Proteomes" id="UP001620626">
    <property type="component" value="Unassembled WGS sequence"/>
</dbReference>
<feature type="region of interest" description="Disordered" evidence="1">
    <location>
        <begin position="133"/>
        <end position="154"/>
    </location>
</feature>
<reference evidence="2 3" key="1">
    <citation type="submission" date="2024-10" db="EMBL/GenBank/DDBJ databases">
        <authorList>
            <person name="Kim D."/>
        </authorList>
    </citation>
    <scope>NUCLEOTIDE SEQUENCE [LARGE SCALE GENOMIC DNA]</scope>
    <source>
        <strain evidence="2">BH-2024</strain>
    </source>
</reference>
<dbReference type="Gene3D" id="3.80.10.10">
    <property type="entry name" value="Ribonuclease Inhibitor"/>
    <property type="match status" value="1"/>
</dbReference>
<feature type="compositionally biased region" description="Low complexity" evidence="1">
    <location>
        <begin position="399"/>
        <end position="410"/>
    </location>
</feature>
<dbReference type="Gene3D" id="2.30.29.30">
    <property type="entry name" value="Pleckstrin-homology domain (PH domain)/Phosphotyrosine-binding domain (PTB)"/>
    <property type="match status" value="1"/>
</dbReference>
<dbReference type="SMART" id="SM00368">
    <property type="entry name" value="LRR_RI"/>
    <property type="match status" value="4"/>
</dbReference>
<dbReference type="PANTHER" id="PTHR24112">
    <property type="entry name" value="LEUCINE-RICH REPEAT, ISOFORM F-RELATED"/>
    <property type="match status" value="1"/>
</dbReference>
<dbReference type="Pfam" id="PF13516">
    <property type="entry name" value="LRR_6"/>
    <property type="match status" value="1"/>
</dbReference>
<feature type="region of interest" description="Disordered" evidence="1">
    <location>
        <begin position="1194"/>
        <end position="1264"/>
    </location>
</feature>
<dbReference type="InterPro" id="IPR032675">
    <property type="entry name" value="LRR_dom_sf"/>
</dbReference>
<dbReference type="EMBL" id="JBICBT010001070">
    <property type="protein sequence ID" value="KAL3084753.1"/>
    <property type="molecule type" value="Genomic_DNA"/>
</dbReference>
<feature type="compositionally biased region" description="Low complexity" evidence="1">
    <location>
        <begin position="417"/>
        <end position="426"/>
    </location>
</feature>
<dbReference type="SUPFAM" id="SSF52047">
    <property type="entry name" value="RNI-like"/>
    <property type="match status" value="2"/>
</dbReference>
<feature type="compositionally biased region" description="Basic and acidic residues" evidence="1">
    <location>
        <begin position="1242"/>
        <end position="1252"/>
    </location>
</feature>
<dbReference type="InterPro" id="IPR051279">
    <property type="entry name" value="PP1-Reg/Actin-Interact_Protein"/>
</dbReference>
<sequence length="1264" mass="137648">MTSSSLSMSREKAEEICKHIKENSGALFGQKFWECRLACALLAQQKGDRWESRFMAIAKFRVFILQGKSVNSLKIEKCFNIVALRYLELLQQDLQLQIGWEERSAKPSSSAAGAVPPMLHFLVRFPENDLVNNSKSNEDDGMEQELQHNQPQQQRCRTVRELAMHLLATLKHYFPDIQRSLAKHFLTISPSLIADFSALPSSTPELPCHNFRRSYVAHCDWLEHPFRDEVIWDIERIYFVHSQHELDLNDFNHLPAKDLQALIGAVQFSDFFTGISATAQRLQPEHVDALMALLRRSHSLRSLRLCRCTVPKDFVAQFAAALALNASLPLERLRLGELTIEDRKGLAQLGTMLPQLPALHTLFLTDCALNEKLALCLLHALHHGIELAAADNGGGNGLNSAMASSSSKANSKQRQQSLHSSPSASSGAVPATFASQRFQLRALNLSGNQLGNGTELAEQLANLVALSGGAMRLLDLGGTAVQLDRLWSALKLGGLGLEVLRLGGCYCSPSSSKRSGGSAKDSAQVTRELFAAVHSLRELNLSGTHVGPELLQGILDGLSANPHLSPGSLHLCLDSSIVGSAACVSVLEQHIGDCACVGSLSLRDNALEHEAFRLLSALGRACHLRVLDIGGANFFALRAAKKHAPVLTGILAELVKLVNGIEREGQGEAAAAEEGGGPFIAELSLADARLGPHLSVFLNALGLCGRLKRLDLSNNELGPAGARLLCKSLQLNHALRWLALDRNQIGPDGFAELARALRVNVSLDGLQMPFSDAAECVVAMARVPAERARFQLQMEEIEQCLERNRQFHTFSSSVEPPVAVCHFVQRTMHKLNNYCELYGLDECGHDAELKKIAFHKIGKLITKKGHNFGTPNNADCDDENNSGAKSNAGGRHADSGRGILETLADQLAERIERFTDLESERFVQQFIFRLADLEDVQMQPEHRQAEIDQQKCETNKRLGVALRDDLATLLDKYKKEFAWSHLFANVHQCLLAEDAQEMFMVQQHANSDPSSSSSTRTRKREVIFRGNNQSQQNGATHQSQHRPESAIGPTEDARTTAADAMASLLLMSRSVIGDFAHATHDNQSGGEGDNGSNNGKLLTHLAKQRPKPARLNRSRIQPITTTGTSATVDDEQQHCVDDTLPTSSSIANGHFASAESVSDSPLAAAASSPTTAHCANPNTSSPCYLGNAMGLPPSPLPLRVRPTPSSPPVVPPRRERMGGGSDSPLTPPKLPPKPPPSPAGRQIEEGQTKGRDGDDDDGSEKTKQ</sequence>
<feature type="region of interest" description="Disordered" evidence="1">
    <location>
        <begin position="1025"/>
        <end position="1054"/>
    </location>
</feature>
<comment type="caution">
    <text evidence="2">The sequence shown here is derived from an EMBL/GenBank/DDBJ whole genome shotgun (WGS) entry which is preliminary data.</text>
</comment>
<feature type="region of interest" description="Disordered" evidence="1">
    <location>
        <begin position="399"/>
        <end position="428"/>
    </location>
</feature>
<feature type="compositionally biased region" description="Pro residues" evidence="1">
    <location>
        <begin position="1225"/>
        <end position="1238"/>
    </location>
</feature>
<organism evidence="2 3">
    <name type="scientific">Heterodera trifolii</name>
    <dbReference type="NCBI Taxonomy" id="157864"/>
    <lineage>
        <taxon>Eukaryota</taxon>
        <taxon>Metazoa</taxon>
        <taxon>Ecdysozoa</taxon>
        <taxon>Nematoda</taxon>
        <taxon>Chromadorea</taxon>
        <taxon>Rhabditida</taxon>
        <taxon>Tylenchina</taxon>
        <taxon>Tylenchomorpha</taxon>
        <taxon>Tylenchoidea</taxon>
        <taxon>Heteroderidae</taxon>
        <taxon>Heteroderinae</taxon>
        <taxon>Heterodera</taxon>
    </lineage>
</organism>
<feature type="region of interest" description="Disordered" evidence="1">
    <location>
        <begin position="1078"/>
        <end position="1097"/>
    </location>
</feature>
<dbReference type="AlphaFoldDB" id="A0ABD2J6V3"/>
<evidence type="ECO:0000313" key="3">
    <source>
        <dbReference type="Proteomes" id="UP001620626"/>
    </source>
</evidence>
<evidence type="ECO:0000313" key="2">
    <source>
        <dbReference type="EMBL" id="KAL3084753.1"/>
    </source>
</evidence>
<name>A0ABD2J6V3_9BILA</name>
<feature type="region of interest" description="Disordered" evidence="1">
    <location>
        <begin position="868"/>
        <end position="895"/>
    </location>
</feature>
<dbReference type="InterPro" id="IPR011993">
    <property type="entry name" value="PH-like_dom_sf"/>
</dbReference>
<evidence type="ECO:0000256" key="1">
    <source>
        <dbReference type="SAM" id="MobiDB-lite"/>
    </source>
</evidence>
<dbReference type="PANTHER" id="PTHR24112:SF66">
    <property type="entry name" value="LEUCINE-RICH REPEAT, ISOFORM F"/>
    <property type="match status" value="1"/>
</dbReference>